<organism evidence="1 2">
    <name type="scientific">Lusitaniella coriacea LEGE 07157</name>
    <dbReference type="NCBI Taxonomy" id="945747"/>
    <lineage>
        <taxon>Bacteria</taxon>
        <taxon>Bacillati</taxon>
        <taxon>Cyanobacteriota</taxon>
        <taxon>Cyanophyceae</taxon>
        <taxon>Spirulinales</taxon>
        <taxon>Lusitaniellaceae</taxon>
        <taxon>Lusitaniella</taxon>
    </lineage>
</organism>
<comment type="caution">
    <text evidence="1">The sequence shown here is derived from an EMBL/GenBank/DDBJ whole genome shotgun (WGS) entry which is preliminary data.</text>
</comment>
<gene>
    <name evidence="1" type="ORF">IQ249_25215</name>
</gene>
<protein>
    <submittedName>
        <fullName evidence="1">Uncharacterized protein</fullName>
    </submittedName>
</protein>
<proteinExistence type="predicted"/>
<keyword evidence="2" id="KW-1185">Reference proteome</keyword>
<dbReference type="Proteomes" id="UP000654482">
    <property type="component" value="Unassembled WGS sequence"/>
</dbReference>
<reference evidence="1" key="1">
    <citation type="submission" date="2020-10" db="EMBL/GenBank/DDBJ databases">
        <authorList>
            <person name="Castelo-Branco R."/>
            <person name="Eusebio N."/>
            <person name="Adriana R."/>
            <person name="Vieira A."/>
            <person name="Brugerolle De Fraissinette N."/>
            <person name="Rezende De Castro R."/>
            <person name="Schneider M.P."/>
            <person name="Vasconcelos V."/>
            <person name="Leao P.N."/>
        </authorList>
    </citation>
    <scope>NUCLEOTIDE SEQUENCE</scope>
    <source>
        <strain evidence="1">LEGE 07157</strain>
    </source>
</reference>
<evidence type="ECO:0000313" key="2">
    <source>
        <dbReference type="Proteomes" id="UP000654482"/>
    </source>
</evidence>
<dbReference type="EMBL" id="JADEWZ010000087">
    <property type="protein sequence ID" value="MBE9119158.1"/>
    <property type="molecule type" value="Genomic_DNA"/>
</dbReference>
<name>A0A8J7IYN6_9CYAN</name>
<dbReference type="RefSeq" id="WP_194032251.1">
    <property type="nucleotide sequence ID" value="NZ_JADEWZ010000087.1"/>
</dbReference>
<evidence type="ECO:0000313" key="1">
    <source>
        <dbReference type="EMBL" id="MBE9119158.1"/>
    </source>
</evidence>
<dbReference type="AlphaFoldDB" id="A0A8J7IYN6"/>
<accession>A0A8J7IYN6</accession>
<sequence length="122" mass="13691">MITWNYRVFRDRDNYCIREVFYLDDGTIGGCTERTITPTAQTLDALTQEIENLKEALQLPILTLEEVDTIVAERPASPPRVSQSGSLRDRNSNISLEHLVAELGLDLTERDAVVTDPSNPTT</sequence>